<comment type="caution">
    <text evidence="2">The sequence shown here is derived from an EMBL/GenBank/DDBJ whole genome shotgun (WGS) entry which is preliminary data.</text>
</comment>
<evidence type="ECO:0000313" key="2">
    <source>
        <dbReference type="EMBL" id="KAB1157967.1"/>
    </source>
</evidence>
<dbReference type="GO" id="GO:0004519">
    <property type="term" value="F:endonuclease activity"/>
    <property type="evidence" value="ECO:0007669"/>
    <property type="project" value="UniProtKB-KW"/>
</dbReference>
<keyword evidence="3" id="KW-1185">Reference proteome</keyword>
<keyword evidence="2" id="KW-0255">Endonuclease</keyword>
<feature type="domain" description="HNH endonuclease 5" evidence="1">
    <location>
        <begin position="41"/>
        <end position="90"/>
    </location>
</feature>
<dbReference type="AlphaFoldDB" id="A0A7J5AK31"/>
<dbReference type="Pfam" id="PF14279">
    <property type="entry name" value="HNH_5"/>
    <property type="match status" value="1"/>
</dbReference>
<sequence>MSKGTERKEKLFKIYSDNLKWISEKSSLKRIIIDLDYGCLCPICQRYFDKKDNSLLTFDHNPPKSLGGKDGVLTCETCNNEAGHKIDKELLIALSEIDINCFKPNTKFRKKLQNESTLNGTVSADFTIGHNKELTINLIKKNSNPVAFDNFIKSENISYTNPIFINNDPLSGGWHKEYKFTFEKENKTDERLASIGLLKIAYLIGFQKLGHTFLFNKNLENIRKQIKSPEEHFMNHPFWIHFNFPDEYLGLNMIMKPKELRCFLVIFDLKTDADKYRFAIALPGYNEGDEQIYENINRLLCKGDGFLNLELNNYINNVYDIKDEKKVFAPAKLWDELMKLE</sequence>
<dbReference type="Gene3D" id="1.10.30.50">
    <property type="match status" value="1"/>
</dbReference>
<reference evidence="2 3" key="1">
    <citation type="submission" date="2019-09" db="EMBL/GenBank/DDBJ databases">
        <title>Flavobacterium sp. nov., isolated from glacier ice.</title>
        <authorList>
            <person name="Liu Q."/>
        </authorList>
    </citation>
    <scope>NUCLEOTIDE SEQUENCE [LARGE SCALE GENOMIC DNA]</scope>
    <source>
        <strain evidence="2 3">NBRC 112527</strain>
    </source>
</reference>
<evidence type="ECO:0000259" key="1">
    <source>
        <dbReference type="Pfam" id="PF14279"/>
    </source>
</evidence>
<dbReference type="RefSeq" id="WP_151106160.1">
    <property type="nucleotide sequence ID" value="NZ_WAEM01000001.1"/>
</dbReference>
<dbReference type="OrthoDB" id="791350at2"/>
<name>A0A7J5AK31_9FLAO</name>
<evidence type="ECO:0000313" key="3">
    <source>
        <dbReference type="Proteomes" id="UP000490922"/>
    </source>
</evidence>
<protein>
    <submittedName>
        <fullName evidence="2">HNH endonuclease</fullName>
    </submittedName>
</protein>
<keyword evidence="2" id="KW-0378">Hydrolase</keyword>
<organism evidence="2 3">
    <name type="scientific">Flavobacterium luteum</name>
    <dbReference type="NCBI Taxonomy" id="2026654"/>
    <lineage>
        <taxon>Bacteria</taxon>
        <taxon>Pseudomonadati</taxon>
        <taxon>Bacteroidota</taxon>
        <taxon>Flavobacteriia</taxon>
        <taxon>Flavobacteriales</taxon>
        <taxon>Flavobacteriaceae</taxon>
        <taxon>Flavobacterium</taxon>
    </lineage>
</organism>
<dbReference type="InterPro" id="IPR029471">
    <property type="entry name" value="HNH_5"/>
</dbReference>
<keyword evidence="2" id="KW-0540">Nuclease</keyword>
<dbReference type="EMBL" id="WAEM01000001">
    <property type="protein sequence ID" value="KAB1157967.1"/>
    <property type="molecule type" value="Genomic_DNA"/>
</dbReference>
<gene>
    <name evidence="2" type="ORF">F6464_02465</name>
</gene>
<accession>A0A7J5AK31</accession>
<dbReference type="Proteomes" id="UP000490922">
    <property type="component" value="Unassembled WGS sequence"/>
</dbReference>
<proteinExistence type="predicted"/>